<organism evidence="2">
    <name type="scientific">Graphocephala atropunctata</name>
    <dbReference type="NCBI Taxonomy" id="36148"/>
    <lineage>
        <taxon>Eukaryota</taxon>
        <taxon>Metazoa</taxon>
        <taxon>Ecdysozoa</taxon>
        <taxon>Arthropoda</taxon>
        <taxon>Hexapoda</taxon>
        <taxon>Insecta</taxon>
        <taxon>Pterygota</taxon>
        <taxon>Neoptera</taxon>
        <taxon>Paraneoptera</taxon>
        <taxon>Hemiptera</taxon>
        <taxon>Auchenorrhyncha</taxon>
        <taxon>Membracoidea</taxon>
        <taxon>Cicadellidae</taxon>
        <taxon>Cicadellinae</taxon>
        <taxon>Cicadellini</taxon>
        <taxon>Graphocephala</taxon>
    </lineage>
</organism>
<protein>
    <recommendedName>
        <fullName evidence="3">Centrosomal and chromosomal factor</fullName>
    </recommendedName>
</protein>
<feature type="region of interest" description="Disordered" evidence="1">
    <location>
        <begin position="147"/>
        <end position="173"/>
    </location>
</feature>
<evidence type="ECO:0000313" key="2">
    <source>
        <dbReference type="EMBL" id="JAT15776.1"/>
    </source>
</evidence>
<evidence type="ECO:0008006" key="3">
    <source>
        <dbReference type="Google" id="ProtNLM"/>
    </source>
</evidence>
<feature type="region of interest" description="Disordered" evidence="1">
    <location>
        <begin position="187"/>
        <end position="208"/>
    </location>
</feature>
<proteinExistence type="predicted"/>
<feature type="region of interest" description="Disordered" evidence="1">
    <location>
        <begin position="264"/>
        <end position="293"/>
    </location>
</feature>
<gene>
    <name evidence="2" type="ORF">g.12953</name>
</gene>
<name>A0A1B6KWE1_9HEMI</name>
<dbReference type="AlphaFoldDB" id="A0A1B6KWE1"/>
<sequence length="336" mass="36965">MSAYKDYSRPLHVDCSVEYELPNAAKPPANARTEPLLMIHPCYYRRAESQRRSPFINNLPATRQRVPQTQYPVRYPKRDPMLCGTAEFSGDSGVSVSGVGHWTDTGSPVAQETRLHAGPDSGIVADKSGLTTLSGSCWEATTDPASARLYGSSRGQPNADSNRELRDSTNQVSRHSWALTSDFLGVTNSGEVNNNNNNSQSQHGKDTRLHQPAVGVAAVASCKACQPQFLHPQQRTQQPWPGVTASAVTCSGTTRHRVRAVEPGPEHAASSLHRRPPPAWPSQSAWPAPPAKRSRLLPPSDCCKVCTQWTYPQCRTTQDNSRVLWNNESMLRLYQV</sequence>
<dbReference type="EMBL" id="GEBQ01024201">
    <property type="protein sequence ID" value="JAT15776.1"/>
    <property type="molecule type" value="Transcribed_RNA"/>
</dbReference>
<reference evidence="2" key="1">
    <citation type="submission" date="2015-11" db="EMBL/GenBank/DDBJ databases">
        <title>De novo transcriptome assembly of four potential Pierce s Disease insect vectors from Arizona vineyards.</title>
        <authorList>
            <person name="Tassone E.E."/>
        </authorList>
    </citation>
    <scope>NUCLEOTIDE SEQUENCE</scope>
</reference>
<evidence type="ECO:0000256" key="1">
    <source>
        <dbReference type="SAM" id="MobiDB-lite"/>
    </source>
</evidence>
<accession>A0A1B6KWE1</accession>